<accession>A0AB39YE15</accession>
<name>A0AB39YE15_9ACTN</name>
<dbReference type="PANTHER" id="PTHR43806">
    <property type="entry name" value="PEPTIDASE S8"/>
    <property type="match status" value="1"/>
</dbReference>
<comment type="similarity">
    <text evidence="1 6 7">Belongs to the peptidase S8 family.</text>
</comment>
<dbReference type="InterPro" id="IPR023828">
    <property type="entry name" value="Peptidase_S8_Ser-AS"/>
</dbReference>
<dbReference type="EMBL" id="CP165727">
    <property type="protein sequence ID" value="XDV68475.1"/>
    <property type="molecule type" value="Genomic_DNA"/>
</dbReference>
<dbReference type="PROSITE" id="PS00138">
    <property type="entry name" value="SUBTILASE_SER"/>
    <property type="match status" value="1"/>
</dbReference>
<dbReference type="PROSITE" id="PS00136">
    <property type="entry name" value="SUBTILASE_ASP"/>
    <property type="match status" value="1"/>
</dbReference>
<dbReference type="Pfam" id="PF00082">
    <property type="entry name" value="Peptidase_S8"/>
    <property type="match status" value="2"/>
</dbReference>
<dbReference type="AlphaFoldDB" id="A0AB39YE15"/>
<dbReference type="PRINTS" id="PR00723">
    <property type="entry name" value="SUBTILISIN"/>
</dbReference>
<proteinExistence type="inferred from homology"/>
<dbReference type="SUPFAM" id="SSF52743">
    <property type="entry name" value="Subtilisin-like"/>
    <property type="match status" value="1"/>
</dbReference>
<dbReference type="Gene3D" id="2.60.120.1290">
    <property type="match status" value="1"/>
</dbReference>
<keyword evidence="3 6" id="KW-0378">Hydrolase</keyword>
<evidence type="ECO:0000313" key="9">
    <source>
        <dbReference type="EMBL" id="XDV68475.1"/>
    </source>
</evidence>
<evidence type="ECO:0000256" key="1">
    <source>
        <dbReference type="ARBA" id="ARBA00011073"/>
    </source>
</evidence>
<dbReference type="CDD" id="cd07478">
    <property type="entry name" value="Peptidases_S8_CspA-like"/>
    <property type="match status" value="1"/>
</dbReference>
<keyword evidence="4 6" id="KW-0720">Serine protease</keyword>
<feature type="active site" description="Charge relay system" evidence="5 6">
    <location>
        <position position="138"/>
    </location>
</feature>
<evidence type="ECO:0000256" key="7">
    <source>
        <dbReference type="RuleBase" id="RU003355"/>
    </source>
</evidence>
<feature type="active site" description="Charge relay system" evidence="5 6">
    <location>
        <position position="530"/>
    </location>
</feature>
<dbReference type="InterPro" id="IPR023827">
    <property type="entry name" value="Peptidase_S8_Asp-AS"/>
</dbReference>
<evidence type="ECO:0000256" key="5">
    <source>
        <dbReference type="PIRSR" id="PIRSR615500-1"/>
    </source>
</evidence>
<dbReference type="InterPro" id="IPR015500">
    <property type="entry name" value="Peptidase_S8_subtilisin-rel"/>
</dbReference>
<dbReference type="InterPro" id="IPR022398">
    <property type="entry name" value="Peptidase_S8_His-AS"/>
</dbReference>
<evidence type="ECO:0000256" key="2">
    <source>
        <dbReference type="ARBA" id="ARBA00022670"/>
    </source>
</evidence>
<dbReference type="EC" id="3.4.-.-" evidence="9"/>
<dbReference type="RefSeq" id="WP_369779985.1">
    <property type="nucleotide sequence ID" value="NZ_CP165727.1"/>
</dbReference>
<sequence>MDYTKLASPLAAAYERYQQEGGRREPLRRQARMLGLVSVRERAKPLRVVVTLECDPDTLLNGDLGSGIVLNEGGKKVRTAIVDIDALERLSEHPGIKRIVPANRLRPYLNLAQQKVGVSQFRTSSELTGKGVIVGIVDTGIDPQHPAFTGRIERIWDQTVRSGSGVPEGRYGAEFANAGMAMAALSRDTEGHGTHVAGIAAGAEGIAPEARLVIVKTDFDDAHIVDGIQYVFRVARDLDMPAVVNLSLGGHSDAHDGTDTMSQSIEEECGPGRIVVCAAGNEGDDDLHARITVPQGATRQVPCHPGVFEGQPDVFLLNGWYAGSDRLEIAMASPTGATTPFQPVREADRPSQVFDLPGGKVQITTPGPNTANRDINFLVQVEPEITHGPANAGPGKWRLLLRGANVTSGKVDVWMLGRADARPQPQFSGPAVHDALKVGSPGAATSAITVAAFTTRTEWKDIDGIDREAPWLELGDIASFSSEGPRRDGAQKPDITAPGAMIVSALSRDALDMEPAFVTDDQHVALQGTSMASPFVAGLAALILERDPGCDPRKLLELLRENAAVPGAAPGSFDPKWGHGLIDATNL</sequence>
<protein>
    <submittedName>
        <fullName evidence="9">S8 family peptidase</fullName>
        <ecNumber evidence="9">3.4.-.-</ecNumber>
    </submittedName>
</protein>
<evidence type="ECO:0000259" key="8">
    <source>
        <dbReference type="Pfam" id="PF00082"/>
    </source>
</evidence>
<dbReference type="Gene3D" id="3.40.50.200">
    <property type="entry name" value="Peptidase S8/S53 domain"/>
    <property type="match status" value="1"/>
</dbReference>
<dbReference type="InterPro" id="IPR050131">
    <property type="entry name" value="Peptidase_S8_subtilisin-like"/>
</dbReference>
<dbReference type="InterPro" id="IPR034045">
    <property type="entry name" value="Pep_S8_CspA-like"/>
</dbReference>
<feature type="domain" description="Peptidase S8/S53" evidence="8">
    <location>
        <begin position="129"/>
        <end position="291"/>
    </location>
</feature>
<evidence type="ECO:0000256" key="4">
    <source>
        <dbReference type="ARBA" id="ARBA00022825"/>
    </source>
</evidence>
<reference evidence="9" key="1">
    <citation type="submission" date="2024-08" db="EMBL/GenBank/DDBJ databases">
        <authorList>
            <person name="Yu S.T."/>
        </authorList>
    </citation>
    <scope>NUCLEOTIDE SEQUENCE</scope>
    <source>
        <strain evidence="9">R33</strain>
    </source>
</reference>
<feature type="active site" description="Charge relay system" evidence="5 6">
    <location>
        <position position="192"/>
    </location>
</feature>
<keyword evidence="2 6" id="KW-0645">Protease</keyword>
<dbReference type="PANTHER" id="PTHR43806:SF11">
    <property type="entry name" value="CEREVISIN-RELATED"/>
    <property type="match status" value="1"/>
</dbReference>
<dbReference type="InterPro" id="IPR036852">
    <property type="entry name" value="Peptidase_S8/S53_dom_sf"/>
</dbReference>
<feature type="domain" description="Peptidase S8/S53" evidence="8">
    <location>
        <begin position="430"/>
        <end position="564"/>
    </location>
</feature>
<dbReference type="PROSITE" id="PS00137">
    <property type="entry name" value="SUBTILASE_HIS"/>
    <property type="match status" value="1"/>
</dbReference>
<dbReference type="PROSITE" id="PS51892">
    <property type="entry name" value="SUBTILASE"/>
    <property type="match status" value="1"/>
</dbReference>
<evidence type="ECO:0000256" key="6">
    <source>
        <dbReference type="PROSITE-ProRule" id="PRU01240"/>
    </source>
</evidence>
<evidence type="ECO:0000256" key="3">
    <source>
        <dbReference type="ARBA" id="ARBA00022801"/>
    </source>
</evidence>
<dbReference type="InterPro" id="IPR000209">
    <property type="entry name" value="Peptidase_S8/S53_dom"/>
</dbReference>
<dbReference type="GO" id="GO:0006508">
    <property type="term" value="P:proteolysis"/>
    <property type="evidence" value="ECO:0007669"/>
    <property type="project" value="UniProtKB-KW"/>
</dbReference>
<dbReference type="GO" id="GO:0004252">
    <property type="term" value="F:serine-type endopeptidase activity"/>
    <property type="evidence" value="ECO:0007669"/>
    <property type="project" value="UniProtKB-UniRule"/>
</dbReference>
<organism evidence="9">
    <name type="scientific">Streptomyces sp. R33</name>
    <dbReference type="NCBI Taxonomy" id="3238629"/>
    <lineage>
        <taxon>Bacteria</taxon>
        <taxon>Bacillati</taxon>
        <taxon>Actinomycetota</taxon>
        <taxon>Actinomycetes</taxon>
        <taxon>Kitasatosporales</taxon>
        <taxon>Streptomycetaceae</taxon>
        <taxon>Streptomyces</taxon>
    </lineage>
</organism>
<gene>
    <name evidence="9" type="ORF">AB5J51_39045</name>
</gene>